<keyword evidence="5 8" id="KW-0472">Membrane</keyword>
<dbReference type="GO" id="GO:0003954">
    <property type="term" value="F:NADH dehydrogenase activity"/>
    <property type="evidence" value="ECO:0007669"/>
    <property type="project" value="TreeGrafter"/>
</dbReference>
<evidence type="ECO:0000256" key="8">
    <source>
        <dbReference type="SAM" id="Phobius"/>
    </source>
</evidence>
<evidence type="ECO:0000256" key="7">
    <source>
        <dbReference type="ARBA" id="ARBA00049551"/>
    </source>
</evidence>
<dbReference type="GO" id="GO:0042773">
    <property type="term" value="P:ATP synthesis coupled electron transport"/>
    <property type="evidence" value="ECO:0007669"/>
    <property type="project" value="InterPro"/>
</dbReference>
<feature type="transmembrane region" description="Helical" evidence="8">
    <location>
        <begin position="388"/>
        <end position="409"/>
    </location>
</feature>
<name>A0A141CL76_9BILA</name>
<dbReference type="GO" id="GO:0008137">
    <property type="term" value="F:NADH dehydrogenase (ubiquinone) activity"/>
    <property type="evidence" value="ECO:0007669"/>
    <property type="project" value="UniProtKB-EC"/>
</dbReference>
<dbReference type="Pfam" id="PF00361">
    <property type="entry name" value="Proton_antipo_M"/>
    <property type="match status" value="1"/>
</dbReference>
<feature type="transmembrane region" description="Helical" evidence="8">
    <location>
        <begin position="40"/>
        <end position="60"/>
    </location>
</feature>
<reference evidence="10" key="1">
    <citation type="submission" date="2015-03" db="EMBL/GenBank/DDBJ databases">
        <title>Mitochondrial variation in chaetognaths.</title>
        <authorList>
            <person name="Marletaz F."/>
            <person name="Le Parco Y."/>
            <person name="Liu S."/>
            <person name="Peijnenburg K."/>
        </authorList>
    </citation>
    <scope>NUCLEOTIDE SEQUENCE</scope>
    <source>
        <strain evidence="10">SE-S3-44</strain>
    </source>
</reference>
<keyword evidence="10" id="KW-0496">Mitochondrion</keyword>
<dbReference type="InterPro" id="IPR003945">
    <property type="entry name" value="NU5C-like"/>
</dbReference>
<evidence type="ECO:0000259" key="9">
    <source>
        <dbReference type="Pfam" id="PF00361"/>
    </source>
</evidence>
<evidence type="ECO:0000313" key="10">
    <source>
        <dbReference type="EMBL" id="AKS04272.1"/>
    </source>
</evidence>
<dbReference type="AlphaFoldDB" id="A0A141CL76"/>
<organism evidence="10">
    <name type="scientific">Parasagitta elegans</name>
    <dbReference type="NCBI Taxonomy" id="1562708"/>
    <lineage>
        <taxon>Eukaryota</taxon>
        <taxon>Metazoa</taxon>
        <taxon>Spiralia</taxon>
        <taxon>Gnathifera</taxon>
        <taxon>Chaetognatha</taxon>
        <taxon>Sagittoidea</taxon>
        <taxon>Aphragmophora</taxon>
        <taxon>Ctenodontina</taxon>
        <taxon>Sagittidae</taxon>
        <taxon>Parasagitta</taxon>
    </lineage>
</organism>
<feature type="transmembrane region" description="Helical" evidence="8">
    <location>
        <begin position="72"/>
        <end position="90"/>
    </location>
</feature>
<keyword evidence="4 8" id="KW-1133">Transmembrane helix</keyword>
<evidence type="ECO:0000256" key="1">
    <source>
        <dbReference type="ARBA" id="ARBA00004141"/>
    </source>
</evidence>
<dbReference type="PANTHER" id="PTHR42829">
    <property type="entry name" value="NADH-UBIQUINONE OXIDOREDUCTASE CHAIN 5"/>
    <property type="match status" value="1"/>
</dbReference>
<feature type="transmembrane region" description="Helical" evidence="8">
    <location>
        <begin position="306"/>
        <end position="325"/>
    </location>
</feature>
<feature type="transmembrane region" description="Helical" evidence="8">
    <location>
        <begin position="236"/>
        <end position="256"/>
    </location>
</feature>
<feature type="transmembrane region" description="Helical" evidence="8">
    <location>
        <begin position="134"/>
        <end position="159"/>
    </location>
</feature>
<sequence>MVVLYLCACVLGFLFFHTTSYGFLHQHLGVFSMNLVFDLYSYAFLLLLFLISSCVLVWSYYYMDMEASYRRFLSLVFAFLGSMFFLVFFGTLYGALIGWDGLGVTSFLLVIYFKNRKSLGSGLLTALTNRLGDCFLLLLLSVQFTQLLNSYVLTVLLLLTSMTKSAQFPFSSWLPAAMAAPTPVSALVHSSTLVTAGIYLLIRFNSLGTEWLLVVGSVTMTMAGLCACAEMDLKKIVALSTLSQLGVMMVALSVKLKSLCFFHLTTHAMFKALLFMSVGIGIHTVYGSQDFRLFSSFSGVSMFPTLSLTVANISLAGFPFVSGFFSKDAILESFYNSGESLMFQCIFLMGVGLTTVYSIKMTHLAFLGSGAGGAADLNGGGAGSVCKLPLASLSVFSVCGGAVIGVSFNDMTSFVHSLDKMMPMACISSGVLGGLAVSKTKASVLSSMWYLTPFVQRYSQSGVVLASATDLDSGLYNMLGSGGFGYVVSVSFACSRWLLFASTLILLLFSS</sequence>
<dbReference type="GO" id="GO:0015990">
    <property type="term" value="P:electron transport coupled proton transport"/>
    <property type="evidence" value="ECO:0007669"/>
    <property type="project" value="TreeGrafter"/>
</dbReference>
<evidence type="ECO:0000256" key="5">
    <source>
        <dbReference type="ARBA" id="ARBA00023136"/>
    </source>
</evidence>
<feature type="domain" description="NADH:quinone oxidoreductase/Mrp antiporter transmembrane" evidence="9">
    <location>
        <begin position="92"/>
        <end position="345"/>
    </location>
</feature>
<evidence type="ECO:0000256" key="2">
    <source>
        <dbReference type="ARBA" id="ARBA00012944"/>
    </source>
</evidence>
<feature type="transmembrane region" description="Helical" evidence="8">
    <location>
        <begin position="484"/>
        <end position="509"/>
    </location>
</feature>
<dbReference type="GO" id="GO:0016020">
    <property type="term" value="C:membrane"/>
    <property type="evidence" value="ECO:0007669"/>
    <property type="project" value="UniProtKB-SubCell"/>
</dbReference>
<protein>
    <recommendedName>
        <fullName evidence="2">NADH:ubiquinone reductase (H(+)-translocating)</fullName>
        <ecNumber evidence="2">7.1.1.2</ecNumber>
    </recommendedName>
    <alternativeName>
        <fullName evidence="6">NADH dehydrogenase subunit 5</fullName>
    </alternativeName>
</protein>
<proteinExistence type="predicted"/>
<accession>A0A141CL76</accession>
<dbReference type="InterPro" id="IPR001750">
    <property type="entry name" value="ND/Mrp_TM"/>
</dbReference>
<feature type="transmembrane region" description="Helical" evidence="8">
    <location>
        <begin position="96"/>
        <end position="113"/>
    </location>
</feature>
<evidence type="ECO:0000256" key="4">
    <source>
        <dbReference type="ARBA" id="ARBA00022989"/>
    </source>
</evidence>
<dbReference type="EC" id="7.1.1.2" evidence="2"/>
<feature type="transmembrane region" description="Helical" evidence="8">
    <location>
        <begin position="179"/>
        <end position="202"/>
    </location>
</feature>
<feature type="transmembrane region" description="Helical" evidence="8">
    <location>
        <begin position="346"/>
        <end position="368"/>
    </location>
</feature>
<dbReference type="EMBL" id="KP899776">
    <property type="protein sequence ID" value="AKS04272.1"/>
    <property type="molecule type" value="Genomic_DNA"/>
</dbReference>
<comment type="subcellular location">
    <subcellularLocation>
        <location evidence="1">Membrane</location>
        <topology evidence="1">Multi-pass membrane protein</topology>
    </subcellularLocation>
</comment>
<feature type="transmembrane region" description="Helical" evidence="8">
    <location>
        <begin position="268"/>
        <end position="286"/>
    </location>
</feature>
<evidence type="ECO:0000256" key="6">
    <source>
        <dbReference type="ARBA" id="ARBA00031027"/>
    </source>
</evidence>
<comment type="catalytic activity">
    <reaction evidence="7">
        <text>a ubiquinone + NADH + 5 H(+)(in) = a ubiquinol + NAD(+) + 4 H(+)(out)</text>
        <dbReference type="Rhea" id="RHEA:29091"/>
        <dbReference type="Rhea" id="RHEA-COMP:9565"/>
        <dbReference type="Rhea" id="RHEA-COMP:9566"/>
        <dbReference type="ChEBI" id="CHEBI:15378"/>
        <dbReference type="ChEBI" id="CHEBI:16389"/>
        <dbReference type="ChEBI" id="CHEBI:17976"/>
        <dbReference type="ChEBI" id="CHEBI:57540"/>
        <dbReference type="ChEBI" id="CHEBI:57945"/>
        <dbReference type="EC" id="7.1.1.2"/>
    </reaction>
</comment>
<evidence type="ECO:0000256" key="3">
    <source>
        <dbReference type="ARBA" id="ARBA00022692"/>
    </source>
</evidence>
<feature type="transmembrane region" description="Helical" evidence="8">
    <location>
        <begin position="211"/>
        <end position="230"/>
    </location>
</feature>
<dbReference type="PRINTS" id="PR01434">
    <property type="entry name" value="NADHDHGNASE5"/>
</dbReference>
<geneLocation type="mitochondrion" evidence="10"/>
<dbReference type="PANTHER" id="PTHR42829:SF2">
    <property type="entry name" value="NADH-UBIQUINONE OXIDOREDUCTASE CHAIN 5"/>
    <property type="match status" value="1"/>
</dbReference>
<gene>
    <name evidence="10" type="primary">NADH5</name>
</gene>
<keyword evidence="3 8" id="KW-0812">Transmembrane</keyword>